<dbReference type="SUPFAM" id="SSF56300">
    <property type="entry name" value="Metallo-dependent phosphatases"/>
    <property type="match status" value="1"/>
</dbReference>
<dbReference type="InterPro" id="IPR004843">
    <property type="entry name" value="Calcineurin-like_PHP"/>
</dbReference>
<dbReference type="GO" id="GO:0000166">
    <property type="term" value="F:nucleotide binding"/>
    <property type="evidence" value="ECO:0007669"/>
    <property type="project" value="UniProtKB-KW"/>
</dbReference>
<keyword evidence="4 5" id="KW-0547">Nucleotide-binding</keyword>
<dbReference type="InterPro" id="IPR006179">
    <property type="entry name" value="5_nucleotidase/apyrase"/>
</dbReference>
<dbReference type="InterPro" id="IPR036907">
    <property type="entry name" value="5'-Nucleotdase_C_sf"/>
</dbReference>
<evidence type="ECO:0000256" key="5">
    <source>
        <dbReference type="RuleBase" id="RU362119"/>
    </source>
</evidence>
<proteinExistence type="inferred from homology"/>
<dbReference type="CDD" id="cd07410">
    <property type="entry name" value="MPP_CpdB_N"/>
    <property type="match status" value="1"/>
</dbReference>
<dbReference type="GO" id="GO:0009166">
    <property type="term" value="P:nucleotide catabolic process"/>
    <property type="evidence" value="ECO:0007669"/>
    <property type="project" value="InterPro"/>
</dbReference>
<evidence type="ECO:0000256" key="2">
    <source>
        <dbReference type="ARBA" id="ARBA00022723"/>
    </source>
</evidence>
<evidence type="ECO:0000259" key="7">
    <source>
        <dbReference type="Pfam" id="PF02872"/>
    </source>
</evidence>
<dbReference type="Pfam" id="PF00149">
    <property type="entry name" value="Metallophos"/>
    <property type="match status" value="1"/>
</dbReference>
<dbReference type="GO" id="GO:0030288">
    <property type="term" value="C:outer membrane-bounded periplasmic space"/>
    <property type="evidence" value="ECO:0007669"/>
    <property type="project" value="TreeGrafter"/>
</dbReference>
<comment type="similarity">
    <text evidence="1 5">Belongs to the 5'-nucleotidase family.</text>
</comment>
<evidence type="ECO:0000256" key="3">
    <source>
        <dbReference type="ARBA" id="ARBA00022729"/>
    </source>
</evidence>
<dbReference type="InterPro" id="IPR041827">
    <property type="entry name" value="CpdB_N"/>
</dbReference>
<keyword evidence="5" id="KW-0378">Hydrolase</keyword>
<protein>
    <submittedName>
        <fullName evidence="8">Bifunctional 2',3'-cyclic-nucleotide 2'-phosphodiesterase/3'-nucleotidase</fullName>
    </submittedName>
</protein>
<comment type="caution">
    <text evidence="8">The sequence shown here is derived from an EMBL/GenBank/DDBJ whole genome shotgun (WGS) entry which is preliminary data.</text>
</comment>
<evidence type="ECO:0000313" key="9">
    <source>
        <dbReference type="Proteomes" id="UP000241899"/>
    </source>
</evidence>
<dbReference type="NCBIfam" id="NF006938">
    <property type="entry name" value="PRK09420.1"/>
    <property type="match status" value="1"/>
</dbReference>
<feature type="domain" description="5'-Nucleotidase C-terminal" evidence="7">
    <location>
        <begin position="397"/>
        <end position="526"/>
    </location>
</feature>
<dbReference type="PANTHER" id="PTHR11575">
    <property type="entry name" value="5'-NUCLEOTIDASE-RELATED"/>
    <property type="match status" value="1"/>
</dbReference>
<dbReference type="GO" id="GO:0046872">
    <property type="term" value="F:metal ion binding"/>
    <property type="evidence" value="ECO:0007669"/>
    <property type="project" value="UniProtKB-KW"/>
</dbReference>
<keyword evidence="2" id="KW-0479">Metal-binding</keyword>
<dbReference type="Pfam" id="PF02872">
    <property type="entry name" value="5_nucleotid_C"/>
    <property type="match status" value="1"/>
</dbReference>
<dbReference type="Proteomes" id="UP000241899">
    <property type="component" value="Unassembled WGS sequence"/>
</dbReference>
<organism evidence="8 9">
    <name type="scientific">Phaeovulum veldkampii DSM 11550</name>
    <dbReference type="NCBI Taxonomy" id="1185920"/>
    <lineage>
        <taxon>Bacteria</taxon>
        <taxon>Pseudomonadati</taxon>
        <taxon>Pseudomonadota</taxon>
        <taxon>Alphaproteobacteria</taxon>
        <taxon>Rhodobacterales</taxon>
        <taxon>Paracoccaceae</taxon>
        <taxon>Phaeovulum</taxon>
    </lineage>
</organism>
<name>A0A2T4JJX8_9RHOB</name>
<sequence>METTDLHGHLLPYDYHADRPLPTAGLSRTASLIAAARAEAPNTLLFDNGDVLQGSALADHLAASGAAARHPIIAAMNLLGYDAATVGNHDFNHGLPYLRRVLSEAAFPVVCANLLAADGAQAGQPLFPPYVLLDRVLTDGAGHRAPIRIGVIGLLPPQTLIWDHAHLAGRAITRDITETAAACLPGLRAAGADLVIALAHTGIGAPDHQPGQEDAALPLARLRGIDVLLLGHRHRVFPGPDFPPGEGVDPQRGTLYGKPAVMAGFAGSHLGLIDLVLDRRDGRWQIAAAQPEARPIFRRGAEHCIRPTVADAPGVLALAAPAHAAALADIRRPVGRCAVTLHSYFAPLAPAPGVSLVAEVQRAHVARLLARGPLAGLPVLAATAPFRCGGRSGSEAFTDIPAGSVLRRHLADLSPFPNTIQALRLTGAELADWLERAAGLFARITPGQPDQPLILRDFPIYNFDMISDASFAIDLSQPARFGPAGELAEPGAHRIRDLRVLGRPLDPLAEVIIATNSYRAAGGGQFAGTGPDRIVADAGLGIEAALIAHFAATDCVTTPAQPGWRFCPMPGTSVLFDTGPGARDHLHDVAGLNLSPLALGLTAEGFLRYRLTL</sequence>
<accession>A0A2T4JJX8</accession>
<dbReference type="InterPro" id="IPR008334">
    <property type="entry name" value="5'-Nucleotdase_C"/>
</dbReference>
<evidence type="ECO:0000259" key="6">
    <source>
        <dbReference type="Pfam" id="PF00149"/>
    </source>
</evidence>
<keyword evidence="3" id="KW-0732">Signal</keyword>
<dbReference type="EMBL" id="PZKF01000009">
    <property type="protein sequence ID" value="PTE18163.1"/>
    <property type="molecule type" value="Genomic_DNA"/>
</dbReference>
<reference evidence="8 9" key="1">
    <citation type="submission" date="2018-03" db="EMBL/GenBank/DDBJ databases">
        <title>Rhodobacter veldkampii.</title>
        <authorList>
            <person name="Meyer T.E."/>
            <person name="Miller S."/>
            <person name="Lodha T."/>
            <person name="Gandham S."/>
            <person name="Chintalapati S."/>
            <person name="Chintalapati V.R."/>
        </authorList>
    </citation>
    <scope>NUCLEOTIDE SEQUENCE [LARGE SCALE GENOMIC DNA]</scope>
    <source>
        <strain evidence="8 9">DSM 11550</strain>
    </source>
</reference>
<dbReference type="PANTHER" id="PTHR11575:SF6">
    <property type="entry name" value="2',3'-CYCLIC-NUCLEOTIDE 2'-PHOSPHODIESTERASE_3'-NUCLEOTIDASE"/>
    <property type="match status" value="1"/>
</dbReference>
<dbReference type="GO" id="GO:0016787">
    <property type="term" value="F:hydrolase activity"/>
    <property type="evidence" value="ECO:0007669"/>
    <property type="project" value="UniProtKB-KW"/>
</dbReference>
<dbReference type="SUPFAM" id="SSF55816">
    <property type="entry name" value="5'-nucleotidase (syn. UDP-sugar hydrolase), C-terminal domain"/>
    <property type="match status" value="1"/>
</dbReference>
<evidence type="ECO:0000256" key="1">
    <source>
        <dbReference type="ARBA" id="ARBA00006654"/>
    </source>
</evidence>
<dbReference type="Gene3D" id="3.60.21.10">
    <property type="match status" value="1"/>
</dbReference>
<gene>
    <name evidence="8" type="ORF">C5F46_05380</name>
</gene>
<dbReference type="Gene3D" id="3.90.780.10">
    <property type="entry name" value="5'-Nucleotidase, C-terminal domain"/>
    <property type="match status" value="1"/>
</dbReference>
<evidence type="ECO:0000313" key="8">
    <source>
        <dbReference type="EMBL" id="PTE18163.1"/>
    </source>
</evidence>
<evidence type="ECO:0000256" key="4">
    <source>
        <dbReference type="ARBA" id="ARBA00022741"/>
    </source>
</evidence>
<keyword evidence="9" id="KW-1185">Reference proteome</keyword>
<dbReference type="PRINTS" id="PR01607">
    <property type="entry name" value="APYRASEFAMLY"/>
</dbReference>
<dbReference type="AlphaFoldDB" id="A0A2T4JJX8"/>
<dbReference type="OrthoDB" id="9803927at2"/>
<feature type="domain" description="Calcineurin-like phosphoesterase" evidence="6">
    <location>
        <begin position="3"/>
        <end position="235"/>
    </location>
</feature>
<dbReference type="InterPro" id="IPR029052">
    <property type="entry name" value="Metallo-depent_PP-like"/>
</dbReference>